<evidence type="ECO:0000256" key="1">
    <source>
        <dbReference type="ARBA" id="ARBA00022987"/>
    </source>
</evidence>
<reference evidence="4 5" key="1">
    <citation type="submission" date="2016-11" db="EMBL/GenBank/DDBJ databases">
        <title>Draft Genome Sequences of Nine Cyanobacterial Strains from Diverse Habitats.</title>
        <authorList>
            <person name="Zhu T."/>
            <person name="Hou S."/>
            <person name="Lu X."/>
            <person name="Hess W.R."/>
        </authorList>
    </citation>
    <scope>NUCLEOTIDE SEQUENCE [LARGE SCALE GENOMIC DNA]</scope>
    <source>
        <strain evidence="4 5">NIES-30</strain>
    </source>
</reference>
<dbReference type="STRING" id="549789.NIES30_12305"/>
<evidence type="ECO:0000256" key="3">
    <source>
        <dbReference type="ARBA" id="ARBA00035643"/>
    </source>
</evidence>
<evidence type="ECO:0000256" key="2">
    <source>
        <dbReference type="ARBA" id="ARBA00035108"/>
    </source>
</evidence>
<dbReference type="PANTHER" id="PTHR36852">
    <property type="entry name" value="PROTEIN GVPL 2"/>
    <property type="match status" value="1"/>
</dbReference>
<proteinExistence type="inferred from homology"/>
<comment type="similarity">
    <text evidence="3">Belongs to the gas vesicle GvpF/GvpL family.</text>
</comment>
<dbReference type="GO" id="GO:0031411">
    <property type="term" value="C:gas vesicle"/>
    <property type="evidence" value="ECO:0007669"/>
    <property type="project" value="UniProtKB-SubCell"/>
</dbReference>
<dbReference type="InterPro" id="IPR009430">
    <property type="entry name" value="GvpL/GvpF"/>
</dbReference>
<evidence type="ECO:0000313" key="4">
    <source>
        <dbReference type="EMBL" id="OKH47759.1"/>
    </source>
</evidence>
<sequence length="244" mass="27792">MADRYYLYGIFPAPGPAELPLMGLDEQVVQAQQLGDFTFLYSLACQKRYLSSRKNLLGHEKVLEAAMEQGHRTLLPLQFGLIVESWNQVQEDLVTPYAEDLTQLFGRLNGCREVSIKVQWEPSTELEMMMAENADLRAQRDQLEGTQLGMEQVIFIGQQIESALEERKQGIVDQFRQALSPLAKDVLENAPQTDVMIYNAAFLIPWESEAEFSQAVDAIDSTFGDRLRIRYNNFTAPYNFAQLN</sequence>
<gene>
    <name evidence="4" type="ORF">NIES30_12305</name>
</gene>
<dbReference type="Proteomes" id="UP000185557">
    <property type="component" value="Unassembled WGS sequence"/>
</dbReference>
<dbReference type="AlphaFoldDB" id="A0A1U7J524"/>
<dbReference type="PANTHER" id="PTHR36852:SF1">
    <property type="entry name" value="PROTEIN GVPL 2"/>
    <property type="match status" value="1"/>
</dbReference>
<dbReference type="OrthoDB" id="480367at2"/>
<comment type="subcellular location">
    <subcellularLocation>
        <location evidence="2">Gas vesicle</location>
    </subcellularLocation>
</comment>
<accession>A0A1U7J524</accession>
<dbReference type="EMBL" id="MRCG01000008">
    <property type="protein sequence ID" value="OKH47759.1"/>
    <property type="molecule type" value="Genomic_DNA"/>
</dbReference>
<evidence type="ECO:0000313" key="5">
    <source>
        <dbReference type="Proteomes" id="UP000185557"/>
    </source>
</evidence>
<dbReference type="Pfam" id="PF06386">
    <property type="entry name" value="GvpL_GvpF"/>
    <property type="match status" value="1"/>
</dbReference>
<name>A0A1U7J524_9CYAN</name>
<dbReference type="GO" id="GO:0031412">
    <property type="term" value="P:gas vesicle organization"/>
    <property type="evidence" value="ECO:0007669"/>
    <property type="project" value="InterPro"/>
</dbReference>
<protein>
    <submittedName>
        <fullName evidence="4">Protein gvpF/L</fullName>
    </submittedName>
</protein>
<keyword evidence="5" id="KW-1185">Reference proteome</keyword>
<comment type="caution">
    <text evidence="4">The sequence shown here is derived from an EMBL/GenBank/DDBJ whole genome shotgun (WGS) entry which is preliminary data.</text>
</comment>
<organism evidence="4 5">
    <name type="scientific">Phormidium tenue NIES-30</name>
    <dbReference type="NCBI Taxonomy" id="549789"/>
    <lineage>
        <taxon>Bacteria</taxon>
        <taxon>Bacillati</taxon>
        <taxon>Cyanobacteriota</taxon>
        <taxon>Cyanophyceae</taxon>
        <taxon>Oscillatoriophycideae</taxon>
        <taxon>Oscillatoriales</taxon>
        <taxon>Oscillatoriaceae</taxon>
        <taxon>Phormidium</taxon>
    </lineage>
</organism>
<keyword evidence="1" id="KW-0304">Gas vesicle</keyword>
<dbReference type="RefSeq" id="WP_073608718.1">
    <property type="nucleotide sequence ID" value="NZ_MRCG01000008.1"/>
</dbReference>